<organism evidence="1 2">
    <name type="scientific">Zalaria obscura</name>
    <dbReference type="NCBI Taxonomy" id="2024903"/>
    <lineage>
        <taxon>Eukaryota</taxon>
        <taxon>Fungi</taxon>
        <taxon>Dikarya</taxon>
        <taxon>Ascomycota</taxon>
        <taxon>Pezizomycotina</taxon>
        <taxon>Dothideomycetes</taxon>
        <taxon>Dothideomycetidae</taxon>
        <taxon>Dothideales</taxon>
        <taxon>Zalariaceae</taxon>
        <taxon>Zalaria</taxon>
    </lineage>
</organism>
<dbReference type="EMBL" id="JAMKPW020000014">
    <property type="protein sequence ID" value="KAK8211340.1"/>
    <property type="molecule type" value="Genomic_DNA"/>
</dbReference>
<reference evidence="1" key="1">
    <citation type="submission" date="2024-02" db="EMBL/GenBank/DDBJ databases">
        <title>Metagenome Assembled Genome of Zalaria obscura JY119.</title>
        <authorList>
            <person name="Vighnesh L."/>
            <person name="Jagadeeshwari U."/>
            <person name="Venkata Ramana C."/>
            <person name="Sasikala C."/>
        </authorList>
    </citation>
    <scope>NUCLEOTIDE SEQUENCE</scope>
    <source>
        <strain evidence="1">JY119</strain>
    </source>
</reference>
<comment type="caution">
    <text evidence="1">The sequence shown here is derived from an EMBL/GenBank/DDBJ whole genome shotgun (WGS) entry which is preliminary data.</text>
</comment>
<protein>
    <submittedName>
        <fullName evidence="1">Uncharacterized protein</fullName>
    </submittedName>
</protein>
<proteinExistence type="predicted"/>
<dbReference type="Proteomes" id="UP001320706">
    <property type="component" value="Unassembled WGS sequence"/>
</dbReference>
<name>A0ACC3SGN9_9PEZI</name>
<accession>A0ACC3SGN9</accession>
<sequence length="305" mass="33573">MLPSAPHGYSRVSAVRASEIGPVSRQSQGLGTSGTRRSHLSTPITTLLTTLPPADNLLTSASLTCASLGYSRPLSVTCCPMNTPSAFKRRFDHYVLVQTILYSNLCLTRAATSHFCPSCVTRLSNATLFAAVSTTVTALTHVERVVSEAIKCRRRLSLSVTHATVTQSDEQIQDLSCGPPIYLILAIVAVLTTVRNDIDVGHGPPQDGHVFPIISSLNLIRATPRCTSLLTNGRRKPRIQTTGVERLRTRLRLLCIKGVTSRYVFSSARDLRRPHTLYKLRLPFARLSPEQTSLFRPLQRISRLM</sequence>
<keyword evidence="2" id="KW-1185">Reference proteome</keyword>
<evidence type="ECO:0000313" key="1">
    <source>
        <dbReference type="EMBL" id="KAK8211340.1"/>
    </source>
</evidence>
<gene>
    <name evidence="1" type="ORF">M8818_003307</name>
</gene>
<evidence type="ECO:0000313" key="2">
    <source>
        <dbReference type="Proteomes" id="UP001320706"/>
    </source>
</evidence>